<evidence type="ECO:0000256" key="5">
    <source>
        <dbReference type="ARBA" id="ARBA00023014"/>
    </source>
</evidence>
<keyword evidence="2" id="KW-0949">S-adenosyl-L-methionine</keyword>
<keyword evidence="4" id="KW-0408">Iron</keyword>
<reference evidence="6 7" key="1">
    <citation type="submission" date="2023-12" db="EMBL/GenBank/DDBJ databases">
        <title>Genomic sequences of Capnocytophaga and Parvimonas strains.</title>
        <authorList>
            <person name="Watt R.M."/>
            <person name="Wang M."/>
            <person name="Yang T."/>
            <person name="Tong W.M."/>
        </authorList>
    </citation>
    <scope>NUCLEOTIDE SEQUENCE [LARGE SCALE GENOMIC DNA]</scope>
    <source>
        <strain evidence="6 7">CCUG 13096</strain>
    </source>
</reference>
<evidence type="ECO:0000313" key="7">
    <source>
        <dbReference type="Proteomes" id="UP001311730"/>
    </source>
</evidence>
<accession>A0ABU5ZA01</accession>
<dbReference type="InterPro" id="IPR014191">
    <property type="entry name" value="Anaer_RNR_activator"/>
</dbReference>
<dbReference type="InterPro" id="IPR007197">
    <property type="entry name" value="rSAM"/>
</dbReference>
<dbReference type="Gene3D" id="3.20.20.70">
    <property type="entry name" value="Aldolase class I"/>
    <property type="match status" value="1"/>
</dbReference>
<evidence type="ECO:0000256" key="1">
    <source>
        <dbReference type="ARBA" id="ARBA00001966"/>
    </source>
</evidence>
<dbReference type="InterPro" id="IPR058240">
    <property type="entry name" value="rSAM_sf"/>
</dbReference>
<dbReference type="InterPro" id="IPR013785">
    <property type="entry name" value="Aldolase_TIM"/>
</dbReference>
<comment type="cofactor">
    <cofactor evidence="1">
        <name>[4Fe-4S] cluster</name>
        <dbReference type="ChEBI" id="CHEBI:49883"/>
    </cofactor>
</comment>
<evidence type="ECO:0000256" key="2">
    <source>
        <dbReference type="ARBA" id="ARBA00022691"/>
    </source>
</evidence>
<organism evidence="6 7">
    <name type="scientific">Capnocytophaga gingivalis</name>
    <dbReference type="NCBI Taxonomy" id="1017"/>
    <lineage>
        <taxon>Bacteria</taxon>
        <taxon>Pseudomonadati</taxon>
        <taxon>Bacteroidota</taxon>
        <taxon>Flavobacteriia</taxon>
        <taxon>Flavobacteriales</taxon>
        <taxon>Flavobacteriaceae</taxon>
        <taxon>Capnocytophaga</taxon>
    </lineage>
</organism>
<evidence type="ECO:0000256" key="4">
    <source>
        <dbReference type="ARBA" id="ARBA00023004"/>
    </source>
</evidence>
<evidence type="ECO:0000313" key="6">
    <source>
        <dbReference type="EMBL" id="MEB3075538.1"/>
    </source>
</evidence>
<dbReference type="RefSeq" id="WP_323983714.1">
    <property type="nucleotide sequence ID" value="NZ_JAYKBW010000010.1"/>
</dbReference>
<evidence type="ECO:0000256" key="3">
    <source>
        <dbReference type="ARBA" id="ARBA00022723"/>
    </source>
</evidence>
<dbReference type="SFLD" id="SFLDS00029">
    <property type="entry name" value="Radical_SAM"/>
    <property type="match status" value="1"/>
</dbReference>
<dbReference type="NCBIfam" id="TIGR02826">
    <property type="entry name" value="RNR_activ_nrdG3"/>
    <property type="match status" value="1"/>
</dbReference>
<gene>
    <name evidence="6" type="primary">nrdG</name>
    <name evidence="6" type="ORF">VJJ08_09545</name>
</gene>
<keyword evidence="5" id="KW-0411">Iron-sulfur</keyword>
<dbReference type="SUPFAM" id="SSF102114">
    <property type="entry name" value="Radical SAM enzymes"/>
    <property type="match status" value="1"/>
</dbReference>
<name>A0ABU5ZA01_9FLAO</name>
<comment type="caution">
    <text evidence="6">The sequence shown here is derived from an EMBL/GenBank/DDBJ whole genome shotgun (WGS) entry which is preliminary data.</text>
</comment>
<keyword evidence="3" id="KW-0479">Metal-binding</keyword>
<protein>
    <submittedName>
        <fullName evidence="6">Anaerobic ribonucleoside-triphosphate reductase activating protein</fullName>
    </submittedName>
</protein>
<dbReference type="Proteomes" id="UP001311730">
    <property type="component" value="Unassembled WGS sequence"/>
</dbReference>
<sequence length="152" mass="17201">MIYYSDLQIVLQEVPGQISLCVSVTGCPLRCKGCHSPFLWKKGTGTPLTDELLVTTLERYKDMISCVLFMGGEWEEEDLIHKLQIARAYGLYTCLYTGLTEEEVSKAIKEELTWLKAGPWIEVLGGLSAPTTNQRFIEVSTGRILNEMFHHQ</sequence>
<keyword evidence="7" id="KW-1185">Reference proteome</keyword>
<dbReference type="Pfam" id="PF13353">
    <property type="entry name" value="Fer4_12"/>
    <property type="match status" value="1"/>
</dbReference>
<proteinExistence type="predicted"/>
<dbReference type="EMBL" id="JAYKBW010000010">
    <property type="protein sequence ID" value="MEB3075538.1"/>
    <property type="molecule type" value="Genomic_DNA"/>
</dbReference>